<reference evidence="1 2" key="1">
    <citation type="journal article" date="2014" name="PLoS ONE">
        <title>The first complete genome sequence of the class fimbriimonadia in the phylum armatimonadetes.</title>
        <authorList>
            <person name="Hu Z.Y."/>
            <person name="Wang Y.Z."/>
            <person name="Im W.T."/>
            <person name="Wang S.Y."/>
            <person name="Zhao G.P."/>
            <person name="Zheng H.J."/>
            <person name="Quan Z.X."/>
        </authorList>
    </citation>
    <scope>NUCLEOTIDE SEQUENCE [LARGE SCALE GENOMIC DNA]</scope>
    <source>
        <strain evidence="1">Gsoil 348</strain>
    </source>
</reference>
<evidence type="ECO:0000313" key="2">
    <source>
        <dbReference type="Proteomes" id="UP000027982"/>
    </source>
</evidence>
<protein>
    <submittedName>
        <fullName evidence="1">Uncharacterized protein</fullName>
    </submittedName>
</protein>
<dbReference type="KEGG" id="fgi:OP10G_1482"/>
<accession>A0A068NQ12</accession>
<dbReference type="Proteomes" id="UP000027982">
    <property type="component" value="Chromosome"/>
</dbReference>
<sequence length="44" mass="5093">MKTLFVPLSLLKNQPKPYPEALLSPKVPEVNAVWRLEFLTQRSL</sequence>
<evidence type="ECO:0000313" key="1">
    <source>
        <dbReference type="EMBL" id="AIE84850.1"/>
    </source>
</evidence>
<name>A0A068NQ12_FIMGI</name>
<organism evidence="1 2">
    <name type="scientific">Fimbriimonas ginsengisoli Gsoil 348</name>
    <dbReference type="NCBI Taxonomy" id="661478"/>
    <lineage>
        <taxon>Bacteria</taxon>
        <taxon>Bacillati</taxon>
        <taxon>Armatimonadota</taxon>
        <taxon>Fimbriimonadia</taxon>
        <taxon>Fimbriimonadales</taxon>
        <taxon>Fimbriimonadaceae</taxon>
        <taxon>Fimbriimonas</taxon>
    </lineage>
</organism>
<gene>
    <name evidence="1" type="ORF">OP10G_1482</name>
</gene>
<dbReference type="EMBL" id="CP007139">
    <property type="protein sequence ID" value="AIE84850.1"/>
    <property type="molecule type" value="Genomic_DNA"/>
</dbReference>
<keyword evidence="2" id="KW-1185">Reference proteome</keyword>
<dbReference type="HOGENOM" id="CLU_3216557_0_0_0"/>
<dbReference type="AlphaFoldDB" id="A0A068NQ12"/>
<proteinExistence type="predicted"/>